<feature type="transmembrane region" description="Helical" evidence="12">
    <location>
        <begin position="282"/>
        <end position="308"/>
    </location>
</feature>
<dbReference type="InterPro" id="IPR003352">
    <property type="entry name" value="PTS_EIIC"/>
</dbReference>
<evidence type="ECO:0000256" key="6">
    <source>
        <dbReference type="ARBA" id="ARBA00022683"/>
    </source>
</evidence>
<feature type="domain" description="PTS EIIC type-1" evidence="15">
    <location>
        <begin position="103"/>
        <end position="462"/>
    </location>
</feature>
<dbReference type="InterPro" id="IPR050558">
    <property type="entry name" value="PTS_Sugar-Specific_Components"/>
</dbReference>
<feature type="transmembrane region" description="Helical" evidence="12">
    <location>
        <begin position="425"/>
        <end position="446"/>
    </location>
</feature>
<evidence type="ECO:0000259" key="14">
    <source>
        <dbReference type="PROSITE" id="PS51098"/>
    </source>
</evidence>
<dbReference type="GO" id="GO:0090589">
    <property type="term" value="F:protein-phosphocysteine-trehalose phosphotransferase system transporter activity"/>
    <property type="evidence" value="ECO:0007669"/>
    <property type="project" value="TreeGrafter"/>
</dbReference>
<keyword evidence="2" id="KW-0813">Transport</keyword>
<keyword evidence="3" id="KW-1003">Cell membrane</keyword>
<keyword evidence="6" id="KW-0598">Phosphotransferase system</keyword>
<dbReference type="PROSITE" id="PS51098">
    <property type="entry name" value="PTS_EIIB_TYPE_1"/>
    <property type="match status" value="1"/>
</dbReference>
<feature type="transmembrane region" description="Helical" evidence="12">
    <location>
        <begin position="320"/>
        <end position="342"/>
    </location>
</feature>
<dbReference type="InterPro" id="IPR013013">
    <property type="entry name" value="PTS_EIIC_1"/>
</dbReference>
<dbReference type="PANTHER" id="PTHR30175">
    <property type="entry name" value="PHOSPHOTRANSFERASE SYSTEM TRANSPORT PROTEIN"/>
    <property type="match status" value="1"/>
</dbReference>
<evidence type="ECO:0000256" key="9">
    <source>
        <dbReference type="ARBA" id="ARBA00022989"/>
    </source>
</evidence>
<feature type="active site" description="Phosphocysteine intermediate; for EIIB activity" evidence="11">
    <location>
        <position position="26"/>
    </location>
</feature>
<dbReference type="FunFam" id="2.70.70.10:FF:000001">
    <property type="entry name" value="PTS system glucose-specific IIA component"/>
    <property type="match status" value="1"/>
</dbReference>
<dbReference type="AlphaFoldDB" id="A0A6N3FZB4"/>
<feature type="transmembrane region" description="Helical" evidence="12">
    <location>
        <begin position="382"/>
        <end position="405"/>
    </location>
</feature>
<feature type="domain" description="PTS EIIA type-1" evidence="13">
    <location>
        <begin position="487"/>
        <end position="591"/>
    </location>
</feature>
<feature type="transmembrane region" description="Helical" evidence="12">
    <location>
        <begin position="354"/>
        <end position="375"/>
    </location>
</feature>
<dbReference type="InterPro" id="IPR018113">
    <property type="entry name" value="PTrfase_EIIB_Cys"/>
</dbReference>
<dbReference type="GO" id="GO:0009401">
    <property type="term" value="P:phosphoenolpyruvate-dependent sugar phosphotransferase system"/>
    <property type="evidence" value="ECO:0007669"/>
    <property type="project" value="UniProtKB-KW"/>
</dbReference>
<keyword evidence="8" id="KW-0418">Kinase</keyword>
<dbReference type="SUPFAM" id="SSF55604">
    <property type="entry name" value="Glucose permease domain IIB"/>
    <property type="match status" value="1"/>
</dbReference>
<organism evidence="16">
    <name type="scientific">Clostridium tertium</name>
    <dbReference type="NCBI Taxonomy" id="1559"/>
    <lineage>
        <taxon>Bacteria</taxon>
        <taxon>Bacillati</taxon>
        <taxon>Bacillota</taxon>
        <taxon>Clostridia</taxon>
        <taxon>Eubacteriales</taxon>
        <taxon>Clostridiaceae</taxon>
        <taxon>Clostridium</taxon>
    </lineage>
</organism>
<keyword evidence="9 12" id="KW-1133">Transmembrane helix</keyword>
<evidence type="ECO:0000256" key="2">
    <source>
        <dbReference type="ARBA" id="ARBA00022448"/>
    </source>
</evidence>
<dbReference type="NCBIfam" id="TIGR01995">
    <property type="entry name" value="PTS-II-ABC-beta"/>
    <property type="match status" value="1"/>
</dbReference>
<dbReference type="InterPro" id="IPR001127">
    <property type="entry name" value="PTS_EIIA_1_perm"/>
</dbReference>
<dbReference type="NCBIfam" id="TIGR00830">
    <property type="entry name" value="PTBA"/>
    <property type="match status" value="1"/>
</dbReference>
<dbReference type="GO" id="GO:0016301">
    <property type="term" value="F:kinase activity"/>
    <property type="evidence" value="ECO:0007669"/>
    <property type="project" value="UniProtKB-KW"/>
</dbReference>
<evidence type="ECO:0000256" key="10">
    <source>
        <dbReference type="ARBA" id="ARBA00023136"/>
    </source>
</evidence>
<dbReference type="GO" id="GO:0015771">
    <property type="term" value="P:trehalose transport"/>
    <property type="evidence" value="ECO:0007669"/>
    <property type="project" value="TreeGrafter"/>
</dbReference>
<keyword evidence="4" id="KW-0762">Sugar transport</keyword>
<dbReference type="Gene3D" id="3.30.1360.60">
    <property type="entry name" value="Glucose permease domain IIB"/>
    <property type="match status" value="1"/>
</dbReference>
<evidence type="ECO:0000259" key="15">
    <source>
        <dbReference type="PROSITE" id="PS51103"/>
    </source>
</evidence>
<dbReference type="PANTHER" id="PTHR30175:SF1">
    <property type="entry name" value="PTS SYSTEM ARBUTIN-, CELLOBIOSE-, AND SALICIN-SPECIFIC EIIBC COMPONENT-RELATED"/>
    <property type="match status" value="1"/>
</dbReference>
<dbReference type="InterPro" id="IPR011297">
    <property type="entry name" value="PTS_IIABC_b_glu"/>
</dbReference>
<evidence type="ECO:0000256" key="12">
    <source>
        <dbReference type="SAM" id="Phobius"/>
    </source>
</evidence>
<dbReference type="PROSITE" id="PS01035">
    <property type="entry name" value="PTS_EIIB_TYPE_1_CYS"/>
    <property type="match status" value="1"/>
</dbReference>
<evidence type="ECO:0000256" key="7">
    <source>
        <dbReference type="ARBA" id="ARBA00022692"/>
    </source>
</evidence>
<dbReference type="GO" id="GO:0008982">
    <property type="term" value="F:protein-N(PI)-phosphohistidine-sugar phosphotransferase activity"/>
    <property type="evidence" value="ECO:0007669"/>
    <property type="project" value="InterPro"/>
</dbReference>
<feature type="transmembrane region" description="Helical" evidence="12">
    <location>
        <begin position="173"/>
        <end position="192"/>
    </location>
</feature>
<feature type="transmembrane region" description="Helical" evidence="12">
    <location>
        <begin position="100"/>
        <end position="122"/>
    </location>
</feature>
<dbReference type="SUPFAM" id="SSF51261">
    <property type="entry name" value="Duplicated hybrid motif"/>
    <property type="match status" value="1"/>
</dbReference>
<dbReference type="EMBL" id="CACRTO010000042">
    <property type="protein sequence ID" value="VYU57351.1"/>
    <property type="molecule type" value="Genomic_DNA"/>
</dbReference>
<evidence type="ECO:0000256" key="3">
    <source>
        <dbReference type="ARBA" id="ARBA00022475"/>
    </source>
</evidence>
<evidence type="ECO:0000313" key="16">
    <source>
        <dbReference type="EMBL" id="VYU57351.1"/>
    </source>
</evidence>
<keyword evidence="5" id="KW-0808">Transferase</keyword>
<protein>
    <submittedName>
        <fullName evidence="16">PTS system beta-glucoside-specific EIIBCA component</fullName>
    </submittedName>
</protein>
<reference evidence="16" key="1">
    <citation type="submission" date="2019-11" db="EMBL/GenBank/DDBJ databases">
        <authorList>
            <person name="Feng L."/>
        </authorList>
    </citation>
    <scope>NUCLEOTIDE SEQUENCE</scope>
    <source>
        <strain evidence="16">CTertiumLFYP3</strain>
    </source>
</reference>
<dbReference type="Gene3D" id="2.70.70.10">
    <property type="entry name" value="Glucose Permease (Domain IIA)"/>
    <property type="match status" value="1"/>
</dbReference>
<accession>A0A6N3FZB4</accession>
<comment type="subcellular location">
    <subcellularLocation>
        <location evidence="1">Cell membrane</location>
        <topology evidence="1">Multi-pass membrane protein</topology>
    </subcellularLocation>
</comment>
<name>A0A6N3FZB4_9CLOT</name>
<gene>
    <name evidence="16" type="primary">bglF_9</name>
    <name evidence="16" type="ORF">CTLFYP3_02921</name>
</gene>
<evidence type="ECO:0000256" key="4">
    <source>
        <dbReference type="ARBA" id="ARBA00022597"/>
    </source>
</evidence>
<evidence type="ECO:0000256" key="11">
    <source>
        <dbReference type="PROSITE-ProRule" id="PRU00421"/>
    </source>
</evidence>
<dbReference type="PROSITE" id="PS51093">
    <property type="entry name" value="PTS_EIIA_TYPE_1"/>
    <property type="match status" value="1"/>
</dbReference>
<dbReference type="InterPro" id="IPR011055">
    <property type="entry name" value="Dup_hybrid_motif"/>
</dbReference>
<dbReference type="InterPro" id="IPR036878">
    <property type="entry name" value="Glu_permease_IIB"/>
</dbReference>
<dbReference type="Pfam" id="PF00358">
    <property type="entry name" value="PTS_EIIA_1"/>
    <property type="match status" value="1"/>
</dbReference>
<dbReference type="FunFam" id="3.30.1360.60:FF:000001">
    <property type="entry name" value="PTS system glucose-specific IIBC component PtsG"/>
    <property type="match status" value="1"/>
</dbReference>
<evidence type="ECO:0000259" key="13">
    <source>
        <dbReference type="PROSITE" id="PS51093"/>
    </source>
</evidence>
<keyword evidence="10 12" id="KW-0472">Membrane</keyword>
<dbReference type="Pfam" id="PF00367">
    <property type="entry name" value="PTS_EIIB"/>
    <property type="match status" value="1"/>
</dbReference>
<evidence type="ECO:0000256" key="1">
    <source>
        <dbReference type="ARBA" id="ARBA00004651"/>
    </source>
</evidence>
<feature type="domain" description="PTS EIIB type-1" evidence="14">
    <location>
        <begin position="4"/>
        <end position="86"/>
    </location>
</feature>
<feature type="transmembrane region" description="Helical" evidence="12">
    <location>
        <begin position="142"/>
        <end position="161"/>
    </location>
</feature>
<dbReference type="PROSITE" id="PS00371">
    <property type="entry name" value="PTS_EIIA_TYPE_1_HIS"/>
    <property type="match status" value="1"/>
</dbReference>
<feature type="transmembrane region" description="Helical" evidence="12">
    <location>
        <begin position="204"/>
        <end position="227"/>
    </location>
</feature>
<feature type="transmembrane region" description="Helical" evidence="12">
    <location>
        <begin position="239"/>
        <end position="262"/>
    </location>
</feature>
<dbReference type="PROSITE" id="PS51103">
    <property type="entry name" value="PTS_EIIC_TYPE_1"/>
    <property type="match status" value="1"/>
</dbReference>
<evidence type="ECO:0000256" key="5">
    <source>
        <dbReference type="ARBA" id="ARBA00022679"/>
    </source>
</evidence>
<dbReference type="GO" id="GO:0005886">
    <property type="term" value="C:plasma membrane"/>
    <property type="evidence" value="ECO:0007669"/>
    <property type="project" value="UniProtKB-SubCell"/>
</dbReference>
<proteinExistence type="predicted"/>
<keyword evidence="7 12" id="KW-0812">Transmembrane</keyword>
<dbReference type="Pfam" id="PF02378">
    <property type="entry name" value="PTS_EIIC"/>
    <property type="match status" value="1"/>
</dbReference>
<dbReference type="InterPro" id="IPR001996">
    <property type="entry name" value="PTS_IIB_1"/>
</dbReference>
<dbReference type="RefSeq" id="WP_156627358.1">
    <property type="nucleotide sequence ID" value="NZ_CACRTO010000042.1"/>
</dbReference>
<dbReference type="CDD" id="cd00212">
    <property type="entry name" value="PTS_IIB_glc"/>
    <property type="match status" value="1"/>
</dbReference>
<sequence>MNKKDLAKRVISEMGGKENISQSWHCITRLRFNLVDAEKVNIENIKAIEGVMGAQFQNGQFQVIIGNKVSEVFEAVSKELGQEHEINPIGEKKRKNIIDLIFDTISGIFTPILPAIVGAGLLKGVMALLTALKLISESNSEYAVLSMIADAPFYFLPFLVAFSAAKKFKTNEFLAVTIAGVIMYPTIINYAASGEVASLSFLGLSIPMINYSATVIPIILGVWLLSYVYKVIDKFVPSLFKIIVTPLLVLLITSTLVLIFIAPLGSYVGVYVERFFSGLFNVAGPFAGMLLGGLMPLIVITGMHYAFFPAAFASLSSLGYDIVLLPMNLVSNLAQAGATFAVAIKSKDKKMKSLAASTGISAVFGITEPAIYGVTLKLKKPFYAALIGGAVGGGIFGTFVVKAFSFSLPGITALPSYIQEGTNNFMFALIGITLSFVISFLVTMMFKFENEEKENSLILKEGNNDIDSIEISSPMEGKVVSLSEVPDSTFADGLVGKGLAIIPSSGIVKSPFKGRVTTIIPTKHAIGLTSNEGIELLIHIGIDTVKLKGDGFTLKVDKGQEVNIGDELIEFDIDLIKEQGLDLISPIVVTNIDKFPNVIINSSKTFPNYIDFTEKLLTIRK</sequence>
<evidence type="ECO:0000256" key="8">
    <source>
        <dbReference type="ARBA" id="ARBA00022777"/>
    </source>
</evidence>